<evidence type="ECO:0000256" key="7">
    <source>
        <dbReference type="HAMAP-Rule" id="MF_00675"/>
    </source>
</evidence>
<evidence type="ECO:0000256" key="4">
    <source>
        <dbReference type="ARBA" id="ARBA00012546"/>
    </source>
</evidence>
<evidence type="ECO:0000256" key="1">
    <source>
        <dbReference type="ARBA" id="ARBA00001165"/>
    </source>
</evidence>
<evidence type="ECO:0000256" key="6">
    <source>
        <dbReference type="ARBA" id="ARBA00023235"/>
    </source>
</evidence>
<dbReference type="EMBL" id="JAHESE010000003">
    <property type="protein sequence ID" value="MBT1707808.1"/>
    <property type="molecule type" value="Genomic_DNA"/>
</dbReference>
<evidence type="ECO:0000256" key="3">
    <source>
        <dbReference type="ARBA" id="ARBA00008397"/>
    </source>
</evidence>
<dbReference type="EC" id="5.3.1.12" evidence="4 7"/>
<accession>A0AAP2DX62</accession>
<dbReference type="PANTHER" id="PTHR30068:SF4">
    <property type="entry name" value="URONATE ISOMERASE"/>
    <property type="match status" value="1"/>
</dbReference>
<dbReference type="NCBIfam" id="NF002794">
    <property type="entry name" value="PRK02925.1"/>
    <property type="match status" value="1"/>
</dbReference>
<dbReference type="AlphaFoldDB" id="A0AAP2DX62"/>
<dbReference type="Gene3D" id="3.20.20.140">
    <property type="entry name" value="Metal-dependent hydrolases"/>
    <property type="match status" value="1"/>
</dbReference>
<evidence type="ECO:0000313" key="8">
    <source>
        <dbReference type="EMBL" id="MBT1707808.1"/>
    </source>
</evidence>
<sequence>MTHFLTEDFLLTNDFAKTLYHQYARDLPIIDYHCHLSPQDIAGDRRFENLTKVWLEGDHYKWRAMRTLGIDEKYITGNGSDEDKFKQWATTVPYTMRNPLYHWTHLELKRYFGVDQVLTPDSADSIYRQCSEQLGQNGNTTRGLLTRMKVEVVCTTDDPADTLEYHQQIKRSGFATTILPTFRPDKAYAVENPVTYNAYLEKLSAAAGVTINSFASLIAALENRIEFFHSLGCKLSDHGLEQLYFPEDKQAFSAEGIFTKLLKKEILTKPEVQYIKYATLVELGRRYHQKGWTQQFHLGALRNTNERMLRILGPDTGFDSIGDYTQAVALARFLNELDSTNQLAKTILYNLNPGDNEVMGTMIGNFNDGSIRGKIQFGSAWWFLDQKDGMEKQINALSNMGLLSCFIGMLTDSRSFLSFPRHEYFRRILCNLIGRDVTNGELPADEKWLGKIVSDICYYNAKNYFNF</sequence>
<dbReference type="InterPro" id="IPR032466">
    <property type="entry name" value="Metal_Hydrolase"/>
</dbReference>
<evidence type="ECO:0000256" key="5">
    <source>
        <dbReference type="ARBA" id="ARBA00020555"/>
    </source>
</evidence>
<reference evidence="8 9" key="1">
    <citation type="submission" date="2021-05" db="EMBL/GenBank/DDBJ databases">
        <title>A Polyphasic approach of four new species of the genus Ohtaekwangia: Ohtaekwangia histidinii sp. nov., Ohtaekwangia cretensis sp. nov., Ohtaekwangia indiensis sp. nov., Ohtaekwangia reichenbachii sp. nov. from diverse environment.</title>
        <authorList>
            <person name="Octaviana S."/>
        </authorList>
    </citation>
    <scope>NUCLEOTIDE SEQUENCE [LARGE SCALE GENOMIC DNA]</scope>
    <source>
        <strain evidence="8 9">PWU5</strain>
    </source>
</reference>
<dbReference type="Gene3D" id="1.10.2020.10">
    <property type="entry name" value="uronate isomerase, domain 2, chain A"/>
    <property type="match status" value="1"/>
</dbReference>
<gene>
    <name evidence="7 8" type="primary">uxaC</name>
    <name evidence="8" type="ORF">KK062_06230</name>
</gene>
<dbReference type="HAMAP" id="MF_00675">
    <property type="entry name" value="UxaC"/>
    <property type="match status" value="1"/>
</dbReference>
<organism evidence="8 9">
    <name type="scientific">Dawidia cretensis</name>
    <dbReference type="NCBI Taxonomy" id="2782350"/>
    <lineage>
        <taxon>Bacteria</taxon>
        <taxon>Pseudomonadati</taxon>
        <taxon>Bacteroidota</taxon>
        <taxon>Cytophagia</taxon>
        <taxon>Cytophagales</taxon>
        <taxon>Chryseotaleaceae</taxon>
        <taxon>Dawidia</taxon>
    </lineage>
</organism>
<keyword evidence="6 7" id="KW-0413">Isomerase</keyword>
<comment type="pathway">
    <text evidence="2 7">Carbohydrate metabolism; pentose and glucuronate interconversion.</text>
</comment>
<dbReference type="Pfam" id="PF02614">
    <property type="entry name" value="UxaC"/>
    <property type="match status" value="1"/>
</dbReference>
<dbReference type="GO" id="GO:0019698">
    <property type="term" value="P:D-galacturonate catabolic process"/>
    <property type="evidence" value="ECO:0007669"/>
    <property type="project" value="TreeGrafter"/>
</dbReference>
<comment type="catalytic activity">
    <reaction evidence="7">
        <text>aldehydo-D-galacturonate = keto-D-tagaturonate</text>
        <dbReference type="Rhea" id="RHEA:27702"/>
        <dbReference type="ChEBI" id="CHEBI:12952"/>
        <dbReference type="ChEBI" id="CHEBI:17886"/>
    </reaction>
</comment>
<evidence type="ECO:0000313" key="9">
    <source>
        <dbReference type="Proteomes" id="UP001319080"/>
    </source>
</evidence>
<dbReference type="GO" id="GO:0008880">
    <property type="term" value="F:glucuronate isomerase activity"/>
    <property type="evidence" value="ECO:0007669"/>
    <property type="project" value="UniProtKB-UniRule"/>
</dbReference>
<protein>
    <recommendedName>
        <fullName evidence="5 7">Uronate isomerase</fullName>
        <ecNumber evidence="4 7">5.3.1.12</ecNumber>
    </recommendedName>
    <alternativeName>
        <fullName evidence="7">Glucuronate isomerase</fullName>
    </alternativeName>
    <alternativeName>
        <fullName evidence="7">Uronic isomerase</fullName>
    </alternativeName>
</protein>
<dbReference type="RefSeq" id="WP_254083398.1">
    <property type="nucleotide sequence ID" value="NZ_JAHESE010000003.1"/>
</dbReference>
<dbReference type="Proteomes" id="UP001319080">
    <property type="component" value="Unassembled WGS sequence"/>
</dbReference>
<keyword evidence="9" id="KW-1185">Reference proteome</keyword>
<dbReference type="PANTHER" id="PTHR30068">
    <property type="entry name" value="URONATE ISOMERASE"/>
    <property type="match status" value="1"/>
</dbReference>
<dbReference type="GO" id="GO:0042840">
    <property type="term" value="P:D-glucuronate catabolic process"/>
    <property type="evidence" value="ECO:0007669"/>
    <property type="project" value="TreeGrafter"/>
</dbReference>
<comment type="catalytic activity">
    <reaction evidence="1 7">
        <text>D-glucuronate = D-fructuronate</text>
        <dbReference type="Rhea" id="RHEA:13049"/>
        <dbReference type="ChEBI" id="CHEBI:58720"/>
        <dbReference type="ChEBI" id="CHEBI:59863"/>
        <dbReference type="EC" id="5.3.1.12"/>
    </reaction>
</comment>
<dbReference type="SUPFAM" id="SSF51556">
    <property type="entry name" value="Metallo-dependent hydrolases"/>
    <property type="match status" value="1"/>
</dbReference>
<dbReference type="InterPro" id="IPR003766">
    <property type="entry name" value="Uronate_isomerase"/>
</dbReference>
<evidence type="ECO:0000256" key="2">
    <source>
        <dbReference type="ARBA" id="ARBA00004892"/>
    </source>
</evidence>
<proteinExistence type="inferred from homology"/>
<comment type="caution">
    <text evidence="8">The sequence shown here is derived from an EMBL/GenBank/DDBJ whole genome shotgun (WGS) entry which is preliminary data.</text>
</comment>
<name>A0AAP2DX62_9BACT</name>
<comment type="similarity">
    <text evidence="3 7">Belongs to the metallo-dependent hydrolases superfamily. Uronate isomerase family.</text>
</comment>